<dbReference type="PANTHER" id="PTHR34709">
    <property type="entry name" value="OS10G0396666 PROTEIN"/>
    <property type="match status" value="1"/>
</dbReference>
<sequence length="149" mass="16931">MATARSETHRPYSRPPERDLISDLPDDLLHAILAGLRSADAAARTSILSRRWRRGGYPCMWPGCSCKWLDSTEKVALDALEEIVVKGPGEADDKVELVTLLCCSNVTSQKRMIITVFEDFRIKYIREKIRCICLQNDKVEVIVKSTYMI</sequence>
<evidence type="ECO:0000259" key="1">
    <source>
        <dbReference type="Pfam" id="PF00646"/>
    </source>
</evidence>
<evidence type="ECO:0000313" key="2">
    <source>
        <dbReference type="EMBL" id="TVU38530.1"/>
    </source>
</evidence>
<dbReference type="EMBL" id="RWGY01000007">
    <property type="protein sequence ID" value="TVU38530.1"/>
    <property type="molecule type" value="Genomic_DNA"/>
</dbReference>
<dbReference type="AlphaFoldDB" id="A0A5J9VTX8"/>
<dbReference type="Pfam" id="PF00646">
    <property type="entry name" value="F-box"/>
    <property type="match status" value="1"/>
</dbReference>
<accession>A0A5J9VTX8</accession>
<comment type="caution">
    <text evidence="2">The sequence shown here is derived from an EMBL/GenBank/DDBJ whole genome shotgun (WGS) entry which is preliminary data.</text>
</comment>
<name>A0A5J9VTX8_9POAL</name>
<feature type="non-terminal residue" evidence="2">
    <location>
        <position position="1"/>
    </location>
</feature>
<gene>
    <name evidence="2" type="ORF">EJB05_11905</name>
</gene>
<organism evidence="2 3">
    <name type="scientific">Eragrostis curvula</name>
    <name type="common">weeping love grass</name>
    <dbReference type="NCBI Taxonomy" id="38414"/>
    <lineage>
        <taxon>Eukaryota</taxon>
        <taxon>Viridiplantae</taxon>
        <taxon>Streptophyta</taxon>
        <taxon>Embryophyta</taxon>
        <taxon>Tracheophyta</taxon>
        <taxon>Spermatophyta</taxon>
        <taxon>Magnoliopsida</taxon>
        <taxon>Liliopsida</taxon>
        <taxon>Poales</taxon>
        <taxon>Poaceae</taxon>
        <taxon>PACMAD clade</taxon>
        <taxon>Chloridoideae</taxon>
        <taxon>Eragrostideae</taxon>
        <taxon>Eragrostidinae</taxon>
        <taxon>Eragrostis</taxon>
    </lineage>
</organism>
<keyword evidence="3" id="KW-1185">Reference proteome</keyword>
<reference evidence="2 3" key="1">
    <citation type="journal article" date="2019" name="Sci. Rep.">
        <title>A high-quality genome of Eragrostis curvula grass provides insights into Poaceae evolution and supports new strategies to enhance forage quality.</title>
        <authorList>
            <person name="Carballo J."/>
            <person name="Santos B.A.C.M."/>
            <person name="Zappacosta D."/>
            <person name="Garbus I."/>
            <person name="Selva J.P."/>
            <person name="Gallo C.A."/>
            <person name="Diaz A."/>
            <person name="Albertini E."/>
            <person name="Caccamo M."/>
            <person name="Echenique V."/>
        </authorList>
    </citation>
    <scope>NUCLEOTIDE SEQUENCE [LARGE SCALE GENOMIC DNA]</scope>
    <source>
        <strain evidence="3">cv. Victoria</strain>
        <tissue evidence="2">Leaf</tissue>
    </source>
</reference>
<dbReference type="Proteomes" id="UP000324897">
    <property type="component" value="Chromosome 4"/>
</dbReference>
<dbReference type="SUPFAM" id="SSF81383">
    <property type="entry name" value="F-box domain"/>
    <property type="match status" value="1"/>
</dbReference>
<evidence type="ECO:0000313" key="3">
    <source>
        <dbReference type="Proteomes" id="UP000324897"/>
    </source>
</evidence>
<dbReference type="InterPro" id="IPR001810">
    <property type="entry name" value="F-box_dom"/>
</dbReference>
<proteinExistence type="predicted"/>
<dbReference type="PANTHER" id="PTHR34709:SF68">
    <property type="entry name" value="OS07G0550432 PROTEIN"/>
    <property type="match status" value="1"/>
</dbReference>
<protein>
    <recommendedName>
        <fullName evidence="1">F-box domain-containing protein</fullName>
    </recommendedName>
</protein>
<dbReference type="InterPro" id="IPR055312">
    <property type="entry name" value="FBL15-like"/>
</dbReference>
<dbReference type="InterPro" id="IPR036047">
    <property type="entry name" value="F-box-like_dom_sf"/>
</dbReference>
<feature type="domain" description="F-box" evidence="1">
    <location>
        <begin position="21"/>
        <end position="54"/>
    </location>
</feature>
<dbReference type="Gramene" id="TVU38530">
    <property type="protein sequence ID" value="TVU38530"/>
    <property type="gene ID" value="EJB05_11905"/>
</dbReference>